<dbReference type="AlphaFoldDB" id="H6QDY7"/>
<dbReference type="KEGG" id="pog:Pogu_2732"/>
<evidence type="ECO:0000256" key="1">
    <source>
        <dbReference type="SAM" id="MobiDB-lite"/>
    </source>
</evidence>
<gene>
    <name evidence="2" type="ordered locus">Pogu_2732</name>
</gene>
<dbReference type="HOGENOM" id="CLU_2379537_0_0_2"/>
<organism evidence="2 3">
    <name type="scientific">Pyrobaculum oguniense (strain DSM 13380 / JCM 10595 / TE7)</name>
    <dbReference type="NCBI Taxonomy" id="698757"/>
    <lineage>
        <taxon>Archaea</taxon>
        <taxon>Thermoproteota</taxon>
        <taxon>Thermoprotei</taxon>
        <taxon>Thermoproteales</taxon>
        <taxon>Thermoproteaceae</taxon>
        <taxon>Pyrobaculum</taxon>
    </lineage>
</organism>
<feature type="compositionally biased region" description="Basic and acidic residues" evidence="1">
    <location>
        <begin position="20"/>
        <end position="30"/>
    </location>
</feature>
<accession>H6QDY7</accession>
<protein>
    <submittedName>
        <fullName evidence="2">Uncharacterized protein</fullName>
    </submittedName>
</protein>
<reference evidence="2 3" key="1">
    <citation type="journal article" date="2012" name="Stand. Genomic Sci.">
        <title>Complete genome sequence of Pyrobaculum oguniense.</title>
        <authorList>
            <person name="Bernick D.L."/>
            <person name="Karplus K."/>
            <person name="Lui L.M."/>
            <person name="Coker J.K."/>
            <person name="Murphy J.N."/>
            <person name="Chan P.P."/>
            <person name="Cozen A.E."/>
            <person name="Lowe T.M."/>
        </authorList>
    </citation>
    <scope>NUCLEOTIDE SEQUENCE [LARGE SCALE GENOMIC DNA]</scope>
    <source>
        <strain evidence="2 3">TE7</strain>
    </source>
</reference>
<feature type="region of interest" description="Disordered" evidence="1">
    <location>
        <begin position="1"/>
        <end position="37"/>
    </location>
</feature>
<dbReference type="eggNOG" id="arCOG05523">
    <property type="taxonomic scope" value="Archaea"/>
</dbReference>
<proteinExistence type="predicted"/>
<keyword evidence="3" id="KW-1185">Reference proteome</keyword>
<feature type="compositionally biased region" description="Basic and acidic residues" evidence="1">
    <location>
        <begin position="1"/>
        <end position="10"/>
    </location>
</feature>
<dbReference type="EMBL" id="CP003316">
    <property type="protein sequence ID" value="AFA40759.1"/>
    <property type="molecule type" value="Genomic_DNA"/>
</dbReference>
<dbReference type="STRING" id="698757.Pogu_2732"/>
<evidence type="ECO:0000313" key="2">
    <source>
        <dbReference type="EMBL" id="AFA40759.1"/>
    </source>
</evidence>
<name>H6QDY7_PYROT</name>
<evidence type="ECO:0000313" key="3">
    <source>
        <dbReference type="Proteomes" id="UP000009062"/>
    </source>
</evidence>
<dbReference type="Proteomes" id="UP000009062">
    <property type="component" value="Chromosome"/>
</dbReference>
<sequence>MAKRKEEKRSPTLFDFIAAGEKKDEEKKPTATEPPVRQARDVSDELYAFIKKVGRASKDDVTKWAKGRGVTPSELYKALEKLLGERKLRKKLDDEGNLVYEVLG</sequence>